<feature type="domain" description="Polysaccharide export protein N-terminal" evidence="18">
    <location>
        <begin position="224"/>
        <end position="289"/>
    </location>
</feature>
<dbReference type="Proteomes" id="UP000190541">
    <property type="component" value="Unassembled WGS sequence"/>
</dbReference>
<gene>
    <name evidence="21" type="ORF">SAMN05660226_02774</name>
</gene>
<dbReference type="GO" id="GO:0046930">
    <property type="term" value="C:pore complex"/>
    <property type="evidence" value="ECO:0007669"/>
    <property type="project" value="UniProtKB-KW"/>
</dbReference>
<dbReference type="Gene3D" id="3.30.1950.10">
    <property type="entry name" value="wza like domain"/>
    <property type="match status" value="1"/>
</dbReference>
<keyword evidence="3" id="KW-0813">Transport</keyword>
<keyword evidence="11 17" id="KW-0472">Membrane</keyword>
<name>A0A1T5DF40_9SPHI</name>
<keyword evidence="9" id="KW-0406">Ion transport</keyword>
<feature type="domain" description="SLBB" evidence="20">
    <location>
        <begin position="476"/>
        <end position="556"/>
    </location>
</feature>
<dbReference type="PANTHER" id="PTHR33619:SF3">
    <property type="entry name" value="POLYSACCHARIDE EXPORT PROTEIN GFCE-RELATED"/>
    <property type="match status" value="1"/>
</dbReference>
<keyword evidence="15" id="KW-0175">Coiled coil</keyword>
<dbReference type="GO" id="GO:0009279">
    <property type="term" value="C:cell outer membrane"/>
    <property type="evidence" value="ECO:0007669"/>
    <property type="project" value="UniProtKB-SubCell"/>
</dbReference>
<keyword evidence="7" id="KW-0732">Signal</keyword>
<evidence type="ECO:0000256" key="6">
    <source>
        <dbReference type="ARBA" id="ARBA00022692"/>
    </source>
</evidence>
<dbReference type="InterPro" id="IPR054765">
    <property type="entry name" value="SLBB_dom"/>
</dbReference>
<dbReference type="InterPro" id="IPR049712">
    <property type="entry name" value="Poly_export"/>
</dbReference>
<keyword evidence="8" id="KW-0625">Polysaccharide transport</keyword>
<feature type="domain" description="Soluble ligand binding" evidence="19">
    <location>
        <begin position="394"/>
        <end position="438"/>
    </location>
</feature>
<evidence type="ECO:0000256" key="10">
    <source>
        <dbReference type="ARBA" id="ARBA00023114"/>
    </source>
</evidence>
<comment type="similarity">
    <text evidence="2">Belongs to the BexD/CtrA/VexA family.</text>
</comment>
<dbReference type="Gene3D" id="3.10.560.10">
    <property type="entry name" value="Outer membrane lipoprotein wza domain like"/>
    <property type="match status" value="6"/>
</dbReference>
<evidence type="ECO:0000256" key="12">
    <source>
        <dbReference type="ARBA" id="ARBA00023139"/>
    </source>
</evidence>
<evidence type="ECO:0000259" key="19">
    <source>
        <dbReference type="Pfam" id="PF10531"/>
    </source>
</evidence>
<evidence type="ECO:0000256" key="7">
    <source>
        <dbReference type="ARBA" id="ARBA00022729"/>
    </source>
</evidence>
<dbReference type="InterPro" id="IPR003715">
    <property type="entry name" value="Poly_export_N"/>
</dbReference>
<keyword evidence="10" id="KW-0626">Porin</keyword>
<keyword evidence="13" id="KW-0998">Cell outer membrane</keyword>
<evidence type="ECO:0000256" key="9">
    <source>
        <dbReference type="ARBA" id="ARBA00023065"/>
    </source>
</evidence>
<evidence type="ECO:0000256" key="5">
    <source>
        <dbReference type="ARBA" id="ARBA00022597"/>
    </source>
</evidence>
<evidence type="ECO:0000256" key="13">
    <source>
        <dbReference type="ARBA" id="ARBA00023237"/>
    </source>
</evidence>
<dbReference type="STRING" id="623280.SAMN05660226_02774"/>
<feature type="domain" description="Soluble ligand binding" evidence="19">
    <location>
        <begin position="797"/>
        <end position="843"/>
    </location>
</feature>
<keyword evidence="14" id="KW-0449">Lipoprotein</keyword>
<dbReference type="InterPro" id="IPR019554">
    <property type="entry name" value="Soluble_ligand-bd"/>
</dbReference>
<dbReference type="GO" id="GO:0015159">
    <property type="term" value="F:polysaccharide transmembrane transporter activity"/>
    <property type="evidence" value="ECO:0007669"/>
    <property type="project" value="InterPro"/>
</dbReference>
<sequence length="896" mass="99947">MSGKIKSITQNLGLFFCGLTSDVTINLDTNAVRTTENTYLCSILALYKHKKANRLMKRSILLLIGFLWLITTQAQTQSQTKSQNQSQSQSQQQQPPVQLSDISKVRVDQLSDEQITKIMTDAEKRGLTDDQLLQALAQRGMPAAEQQKLRSRMAALRQKGSPVGKRAAAMPTPMDQQGRQVVDTTTAFVDSLMIVEEEADTSRIFGAKLFRNTNIQFQPNLNIPTPKNYVIGTGDELLIDVTGDNEESYRLTVSPEGTINIDYVGIISVGGLTIEDATSKLKQQLQSIYSRLRTGGTRLSLTLGNIRSIKVTLTGYVTRPGTYTLPSLANVFHALYASGGPSDKGTYRGIQLIRNNRVIETIDTYDFLTKGIQPGNVRLEDGDVIHIPVFNRHVTVDGLVNNPGIFEPVESETLEDVLRFAGDFSPEAYRAKVKVLQVTDRQRSVADIYAEDFSSYTPRNGDHYIVEEVLDRYANRVAIEGAVFRPGLYALTDGLTLRELIRRADGLKEDAFMSRAYINRLNPDNTQQLITVDLAQLMAGSTQQDHVLQREDKVIISSIFDLREEYTVSISGQVRKPGEFEYVEQMTLGNLIQMSGGLAEAANIEYIDVARRIRRNTNERDSTISELVRVSFDSREEAVQSDFVLQPFDMVSVHTSTGYQVQRLVRIEGEVMYPGEYVLLKKDEKVSDLIRRAGGVTEFAYLQGASLQRKASDAMVSQSHGALTSQDQQKLDELEQEQRELQSLALENIAEAGTNTELFFSNYVGIHLDKILAGNRKYDIPLEDEDVIVVPRQLRTVTVRGQVLNPNRVVYQKGKPLRYYINQAGGFTSKAHKRKTFVQHANGAVEGSRGGYPEVLPGSEIIVPTRPDRERIPAQAWVSMASVITSMAAVIVSLLR</sequence>
<feature type="domain" description="Soluble ligand binding" evidence="19">
    <location>
        <begin position="568"/>
        <end position="614"/>
    </location>
</feature>
<evidence type="ECO:0000256" key="1">
    <source>
        <dbReference type="ARBA" id="ARBA00004571"/>
    </source>
</evidence>
<evidence type="ECO:0000313" key="22">
    <source>
        <dbReference type="Proteomes" id="UP000190541"/>
    </source>
</evidence>
<accession>A0A1T5DF40</accession>
<feature type="compositionally biased region" description="Low complexity" evidence="16">
    <location>
        <begin position="80"/>
        <end position="94"/>
    </location>
</feature>
<evidence type="ECO:0000259" key="20">
    <source>
        <dbReference type="Pfam" id="PF22461"/>
    </source>
</evidence>
<comment type="subcellular location">
    <subcellularLocation>
        <location evidence="1">Cell outer membrane</location>
        <topology evidence="1">Multi-pass membrane protein</topology>
    </subcellularLocation>
</comment>
<feature type="region of interest" description="Disordered" evidence="16">
    <location>
        <begin position="80"/>
        <end position="102"/>
    </location>
</feature>
<keyword evidence="6 17" id="KW-0812">Transmembrane</keyword>
<evidence type="ECO:0000256" key="11">
    <source>
        <dbReference type="ARBA" id="ARBA00023136"/>
    </source>
</evidence>
<dbReference type="EMBL" id="FUYS01000006">
    <property type="protein sequence ID" value="SKB70322.1"/>
    <property type="molecule type" value="Genomic_DNA"/>
</dbReference>
<dbReference type="AlphaFoldDB" id="A0A1T5DF40"/>
<keyword evidence="5" id="KW-0762">Sugar transport</keyword>
<keyword evidence="4" id="KW-1134">Transmembrane beta strand</keyword>
<dbReference type="Pfam" id="PF22461">
    <property type="entry name" value="SLBB_2"/>
    <property type="match status" value="1"/>
</dbReference>
<dbReference type="OrthoDB" id="9808948at2"/>
<evidence type="ECO:0000256" key="14">
    <source>
        <dbReference type="ARBA" id="ARBA00023288"/>
    </source>
</evidence>
<feature type="coiled-coil region" evidence="15">
    <location>
        <begin position="724"/>
        <end position="751"/>
    </location>
</feature>
<evidence type="ECO:0000256" key="3">
    <source>
        <dbReference type="ARBA" id="ARBA00022448"/>
    </source>
</evidence>
<evidence type="ECO:0000256" key="4">
    <source>
        <dbReference type="ARBA" id="ARBA00022452"/>
    </source>
</evidence>
<feature type="domain" description="Soluble ligand binding" evidence="19">
    <location>
        <begin position="665"/>
        <end position="710"/>
    </location>
</feature>
<feature type="transmembrane region" description="Helical" evidence="17">
    <location>
        <begin position="876"/>
        <end position="895"/>
    </location>
</feature>
<evidence type="ECO:0000313" key="21">
    <source>
        <dbReference type="EMBL" id="SKB70322.1"/>
    </source>
</evidence>
<evidence type="ECO:0000259" key="18">
    <source>
        <dbReference type="Pfam" id="PF02563"/>
    </source>
</evidence>
<proteinExistence type="inferred from homology"/>
<dbReference type="Pfam" id="PF10531">
    <property type="entry name" value="SLBB"/>
    <property type="match status" value="5"/>
</dbReference>
<dbReference type="GO" id="GO:0006811">
    <property type="term" value="P:monoatomic ion transport"/>
    <property type="evidence" value="ECO:0007669"/>
    <property type="project" value="UniProtKB-KW"/>
</dbReference>
<keyword evidence="12" id="KW-0564">Palmitate</keyword>
<evidence type="ECO:0000256" key="8">
    <source>
        <dbReference type="ARBA" id="ARBA00023047"/>
    </source>
</evidence>
<protein>
    <submittedName>
        <fullName evidence="21">Protein involved in polysaccharide export, contains SLBB domain of the beta-grasp fold</fullName>
    </submittedName>
</protein>
<evidence type="ECO:0000256" key="15">
    <source>
        <dbReference type="SAM" id="Coils"/>
    </source>
</evidence>
<reference evidence="21 22" key="1">
    <citation type="submission" date="2017-02" db="EMBL/GenBank/DDBJ databases">
        <authorList>
            <person name="Peterson S.W."/>
        </authorList>
    </citation>
    <scope>NUCLEOTIDE SEQUENCE [LARGE SCALE GENOMIC DNA]</scope>
    <source>
        <strain evidence="21 22">DSM 22899</strain>
    </source>
</reference>
<keyword evidence="17" id="KW-1133">Transmembrane helix</keyword>
<evidence type="ECO:0000256" key="2">
    <source>
        <dbReference type="ARBA" id="ARBA00009450"/>
    </source>
</evidence>
<dbReference type="GO" id="GO:0015288">
    <property type="term" value="F:porin activity"/>
    <property type="evidence" value="ECO:0007669"/>
    <property type="project" value="UniProtKB-KW"/>
</dbReference>
<keyword evidence="22" id="KW-1185">Reference proteome</keyword>
<dbReference type="Pfam" id="PF02563">
    <property type="entry name" value="Poly_export"/>
    <property type="match status" value="1"/>
</dbReference>
<evidence type="ECO:0000256" key="16">
    <source>
        <dbReference type="SAM" id="MobiDB-lite"/>
    </source>
</evidence>
<feature type="domain" description="Soluble ligand binding" evidence="19">
    <location>
        <begin position="310"/>
        <end position="355"/>
    </location>
</feature>
<dbReference type="PANTHER" id="PTHR33619">
    <property type="entry name" value="POLYSACCHARIDE EXPORT PROTEIN GFCE-RELATED"/>
    <property type="match status" value="1"/>
</dbReference>
<evidence type="ECO:0000256" key="17">
    <source>
        <dbReference type="SAM" id="Phobius"/>
    </source>
</evidence>
<organism evidence="21 22">
    <name type="scientific">Parapedobacter luteus</name>
    <dbReference type="NCBI Taxonomy" id="623280"/>
    <lineage>
        <taxon>Bacteria</taxon>
        <taxon>Pseudomonadati</taxon>
        <taxon>Bacteroidota</taxon>
        <taxon>Sphingobacteriia</taxon>
        <taxon>Sphingobacteriales</taxon>
        <taxon>Sphingobacteriaceae</taxon>
        <taxon>Parapedobacter</taxon>
    </lineage>
</organism>